<keyword evidence="3" id="KW-0175">Coiled coil</keyword>
<evidence type="ECO:0000256" key="1">
    <source>
        <dbReference type="ARBA" id="ARBA00009574"/>
    </source>
</evidence>
<dbReference type="EMBL" id="JADGJW010000917">
    <property type="protein sequence ID" value="KAJ3209912.1"/>
    <property type="molecule type" value="Genomic_DNA"/>
</dbReference>
<organism evidence="5 6">
    <name type="scientific">Clydaea vesicula</name>
    <dbReference type="NCBI Taxonomy" id="447962"/>
    <lineage>
        <taxon>Eukaryota</taxon>
        <taxon>Fungi</taxon>
        <taxon>Fungi incertae sedis</taxon>
        <taxon>Chytridiomycota</taxon>
        <taxon>Chytridiomycota incertae sedis</taxon>
        <taxon>Chytridiomycetes</taxon>
        <taxon>Lobulomycetales</taxon>
        <taxon>Lobulomycetaceae</taxon>
        <taxon>Clydaea</taxon>
    </lineage>
</organism>
<sequence length="217" mass="25214">MCSVFCLDYNREKFNAAVGYIVHMTTMLSGYLGVRLPFEMHRIFLPKIDISSEFSFPDQSFPLYLTDHNLKEFIFGISMLNFNILVLCFSQGVRNIKLRESCFTLENLARCCQAVELGRDQNVPYAIEKESKNEKNVEKNSNDVKDQDNDFIEAGIGLKKNFTIDFKKLLQLQNELKLFKTDVVELGKTKVLEKLDMLCTAIELSFEEKEEEWQFVD</sequence>
<dbReference type="GO" id="GO:0005768">
    <property type="term" value="C:endosome"/>
    <property type="evidence" value="ECO:0007669"/>
    <property type="project" value="TreeGrafter"/>
</dbReference>
<dbReference type="InterPro" id="IPR018791">
    <property type="entry name" value="UV_resistance/autophagy_Atg14"/>
</dbReference>
<dbReference type="PANTHER" id="PTHR15157">
    <property type="entry name" value="UV RADIATION RESISTANCE-ASSOCIATED GENE PROTEIN"/>
    <property type="match status" value="1"/>
</dbReference>
<gene>
    <name evidence="5" type="ORF">HK099_008398</name>
</gene>
<dbReference type="Pfam" id="PF10186">
    <property type="entry name" value="ATG14"/>
    <property type="match status" value="1"/>
</dbReference>
<evidence type="ECO:0000256" key="4">
    <source>
        <dbReference type="SAM" id="Phobius"/>
    </source>
</evidence>
<keyword evidence="4" id="KW-0472">Membrane</keyword>
<name>A0AAD5TXF3_9FUNG</name>
<feature type="transmembrane region" description="Helical" evidence="4">
    <location>
        <begin position="73"/>
        <end position="93"/>
    </location>
</feature>
<keyword evidence="6" id="KW-1185">Reference proteome</keyword>
<accession>A0AAD5TXF3</accession>
<protein>
    <recommendedName>
        <fullName evidence="2">Autophagy-related protein 14</fullName>
    </recommendedName>
</protein>
<dbReference type="PANTHER" id="PTHR15157:SF13">
    <property type="entry name" value="AUTOPHAGY-RELATED PROTEIN 14"/>
    <property type="match status" value="1"/>
</dbReference>
<reference evidence="5" key="1">
    <citation type="submission" date="2020-05" db="EMBL/GenBank/DDBJ databases">
        <title>Phylogenomic resolution of chytrid fungi.</title>
        <authorList>
            <person name="Stajich J.E."/>
            <person name="Amses K."/>
            <person name="Simmons R."/>
            <person name="Seto K."/>
            <person name="Myers J."/>
            <person name="Bonds A."/>
            <person name="Quandt C.A."/>
            <person name="Barry K."/>
            <person name="Liu P."/>
            <person name="Grigoriev I."/>
            <person name="Longcore J.E."/>
            <person name="James T.Y."/>
        </authorList>
    </citation>
    <scope>NUCLEOTIDE SEQUENCE</scope>
    <source>
        <strain evidence="5">JEL0476</strain>
    </source>
</reference>
<evidence type="ECO:0000256" key="3">
    <source>
        <dbReference type="ARBA" id="ARBA00023054"/>
    </source>
</evidence>
<comment type="caution">
    <text evidence="5">The sequence shown here is derived from an EMBL/GenBank/DDBJ whole genome shotgun (WGS) entry which is preliminary data.</text>
</comment>
<comment type="similarity">
    <text evidence="1">Belongs to the ATG14 family.</text>
</comment>
<evidence type="ECO:0000256" key="2">
    <source>
        <dbReference type="ARBA" id="ARBA00013807"/>
    </source>
</evidence>
<dbReference type="GO" id="GO:0000149">
    <property type="term" value="F:SNARE binding"/>
    <property type="evidence" value="ECO:0007669"/>
    <property type="project" value="TreeGrafter"/>
</dbReference>
<dbReference type="AlphaFoldDB" id="A0AAD5TXF3"/>
<evidence type="ECO:0000313" key="5">
    <source>
        <dbReference type="EMBL" id="KAJ3209912.1"/>
    </source>
</evidence>
<feature type="transmembrane region" description="Helical" evidence="4">
    <location>
        <begin position="17"/>
        <end position="38"/>
    </location>
</feature>
<dbReference type="GO" id="GO:0035493">
    <property type="term" value="P:SNARE complex assembly"/>
    <property type="evidence" value="ECO:0007669"/>
    <property type="project" value="TreeGrafter"/>
</dbReference>
<proteinExistence type="inferred from homology"/>
<dbReference type="Proteomes" id="UP001211065">
    <property type="component" value="Unassembled WGS sequence"/>
</dbReference>
<dbReference type="GO" id="GO:0032991">
    <property type="term" value="C:protein-containing complex"/>
    <property type="evidence" value="ECO:0007669"/>
    <property type="project" value="UniProtKB-ARBA"/>
</dbReference>
<keyword evidence="4" id="KW-1133">Transmembrane helix</keyword>
<evidence type="ECO:0000313" key="6">
    <source>
        <dbReference type="Proteomes" id="UP001211065"/>
    </source>
</evidence>
<keyword evidence="4" id="KW-0812">Transmembrane</keyword>
<dbReference type="GO" id="GO:0000323">
    <property type="term" value="C:lytic vacuole"/>
    <property type="evidence" value="ECO:0007669"/>
    <property type="project" value="TreeGrafter"/>
</dbReference>